<dbReference type="EMBL" id="CYHA01000007">
    <property type="protein sequence ID" value="CUA86079.1"/>
    <property type="molecule type" value="Genomic_DNA"/>
</dbReference>
<feature type="domain" description="Lysozyme inhibitor LprI-like N-terminal" evidence="2">
    <location>
        <begin position="40"/>
        <end position="125"/>
    </location>
</feature>
<evidence type="ECO:0000259" key="2">
    <source>
        <dbReference type="Pfam" id="PF07007"/>
    </source>
</evidence>
<feature type="signal peptide" evidence="1">
    <location>
        <begin position="1"/>
        <end position="22"/>
    </location>
</feature>
<sequence length="133" mass="14517">MHARKMGGLAGLLALAAGTTMAASPVNDTLLEACLGGRGTTTQGMVECYGEANARQNARLNAAYRQLMAVLPAKRQHALRAVQRQWIGWRDASCGFYLDPDGGTLGRVEVAQCLYRTTHERADTLQELLDQRR</sequence>
<keyword evidence="1" id="KW-0732">Signal</keyword>
<dbReference type="Pfam" id="PF07007">
    <property type="entry name" value="LprI"/>
    <property type="match status" value="1"/>
</dbReference>
<evidence type="ECO:0000313" key="4">
    <source>
        <dbReference type="Proteomes" id="UP000243535"/>
    </source>
</evidence>
<proteinExistence type="predicted"/>
<name>A0A0K6H538_9NEIS</name>
<evidence type="ECO:0000313" key="3">
    <source>
        <dbReference type="EMBL" id="CUA86079.1"/>
    </source>
</evidence>
<dbReference type="PANTHER" id="PTHR39176:SF1">
    <property type="entry name" value="PERIPLASMIC PROTEIN"/>
    <property type="match status" value="1"/>
</dbReference>
<dbReference type="PANTHER" id="PTHR39176">
    <property type="entry name" value="PERIPLASMIC PROTEIN-RELATED"/>
    <property type="match status" value="1"/>
</dbReference>
<dbReference type="AlphaFoldDB" id="A0A0K6H538"/>
<gene>
    <name evidence="3" type="ORF">Ga0061063_2570</name>
</gene>
<dbReference type="Gene3D" id="1.20.1270.180">
    <property type="match status" value="1"/>
</dbReference>
<feature type="chain" id="PRO_5005504142" evidence="1">
    <location>
        <begin position="23"/>
        <end position="133"/>
    </location>
</feature>
<keyword evidence="4" id="KW-1185">Reference proteome</keyword>
<reference evidence="4" key="1">
    <citation type="submission" date="2015-08" db="EMBL/GenBank/DDBJ databases">
        <authorList>
            <person name="Varghese N."/>
        </authorList>
    </citation>
    <scope>NUCLEOTIDE SEQUENCE [LARGE SCALE GENOMIC DNA]</scope>
    <source>
        <strain evidence="4">DSM 17901</strain>
    </source>
</reference>
<dbReference type="Proteomes" id="UP000243535">
    <property type="component" value="Unassembled WGS sequence"/>
</dbReference>
<evidence type="ECO:0000256" key="1">
    <source>
        <dbReference type="SAM" id="SignalP"/>
    </source>
</evidence>
<dbReference type="InterPro" id="IPR009739">
    <property type="entry name" value="LprI-like_N"/>
</dbReference>
<accession>A0A0K6H538</accession>
<organism evidence="3 4">
    <name type="scientific">Gulbenkiania indica</name>
    <dbReference type="NCBI Taxonomy" id="375574"/>
    <lineage>
        <taxon>Bacteria</taxon>
        <taxon>Pseudomonadati</taxon>
        <taxon>Pseudomonadota</taxon>
        <taxon>Betaproteobacteria</taxon>
        <taxon>Neisseriales</taxon>
        <taxon>Chromobacteriaceae</taxon>
        <taxon>Gulbenkiania</taxon>
    </lineage>
</organism>
<dbReference type="RefSeq" id="WP_165922747.1">
    <property type="nucleotide sequence ID" value="NZ_CYHA01000007.1"/>
</dbReference>
<protein>
    <submittedName>
        <fullName evidence="3">Uncharacterized conserved protein YecT, DUF1311 family</fullName>
    </submittedName>
</protein>